<dbReference type="PIRSF" id="PIRSF006468">
    <property type="entry name" value="BCAT1"/>
    <property type="match status" value="1"/>
</dbReference>
<evidence type="ECO:0000313" key="13">
    <source>
        <dbReference type="EMBL" id="MBS3696001.1"/>
    </source>
</evidence>
<dbReference type="EMBL" id="JAGXBM010000001">
    <property type="protein sequence ID" value="MBS3696001.1"/>
    <property type="molecule type" value="Genomic_DNA"/>
</dbReference>
<evidence type="ECO:0000313" key="14">
    <source>
        <dbReference type="Proteomes" id="UP000681586"/>
    </source>
</evidence>
<dbReference type="InterPro" id="IPR036038">
    <property type="entry name" value="Aminotransferase-like"/>
</dbReference>
<dbReference type="Proteomes" id="UP000681586">
    <property type="component" value="Unassembled WGS sequence"/>
</dbReference>
<evidence type="ECO:0000256" key="10">
    <source>
        <dbReference type="RuleBase" id="RU004516"/>
    </source>
</evidence>
<evidence type="ECO:0000256" key="7">
    <source>
        <dbReference type="ARBA" id="ARBA00022898"/>
    </source>
</evidence>
<dbReference type="PROSITE" id="PS00770">
    <property type="entry name" value="AA_TRANSFER_CLASS_4"/>
    <property type="match status" value="1"/>
</dbReference>
<comment type="catalytic activity">
    <reaction evidence="11">
        <text>L-isoleucine + 2-oxoglutarate = (S)-3-methyl-2-oxopentanoate + L-glutamate</text>
        <dbReference type="Rhea" id="RHEA:24801"/>
        <dbReference type="ChEBI" id="CHEBI:16810"/>
        <dbReference type="ChEBI" id="CHEBI:29985"/>
        <dbReference type="ChEBI" id="CHEBI:35146"/>
        <dbReference type="ChEBI" id="CHEBI:58045"/>
        <dbReference type="EC" id="2.6.1.42"/>
    </reaction>
</comment>
<comment type="pathway">
    <text evidence="12">Amino-acid biosynthesis; L-valine biosynthesis; L-valine from pyruvate: step 4/4.</text>
</comment>
<comment type="caution">
    <text evidence="13">The sequence shown here is derived from an EMBL/GenBank/DDBJ whole genome shotgun (WGS) entry which is preliminary data.</text>
</comment>
<name>A0ABS5MJD4_9STAP</name>
<dbReference type="InterPro" id="IPR001544">
    <property type="entry name" value="Aminotrans_IV"/>
</dbReference>
<dbReference type="InterPro" id="IPR005786">
    <property type="entry name" value="B_amino_transII"/>
</dbReference>
<comment type="pathway">
    <text evidence="12">Amino-acid biosynthesis; L-leucine biosynthesis; L-leucine from 3-methyl-2-oxobutanoate: step 4/4.</text>
</comment>
<comment type="catalytic activity">
    <reaction evidence="11">
        <text>L-valine + 2-oxoglutarate = 3-methyl-2-oxobutanoate + L-glutamate</text>
        <dbReference type="Rhea" id="RHEA:24813"/>
        <dbReference type="ChEBI" id="CHEBI:11851"/>
        <dbReference type="ChEBI" id="CHEBI:16810"/>
        <dbReference type="ChEBI" id="CHEBI:29985"/>
        <dbReference type="ChEBI" id="CHEBI:57762"/>
        <dbReference type="EC" id="2.6.1.42"/>
    </reaction>
</comment>
<evidence type="ECO:0000256" key="2">
    <source>
        <dbReference type="ARBA" id="ARBA00003109"/>
    </source>
</evidence>
<evidence type="ECO:0000256" key="9">
    <source>
        <dbReference type="RuleBase" id="RU004106"/>
    </source>
</evidence>
<dbReference type="GO" id="GO:0004084">
    <property type="term" value="F:branched-chain-amino-acid transaminase activity"/>
    <property type="evidence" value="ECO:0007669"/>
    <property type="project" value="UniProtKB-EC"/>
</dbReference>
<dbReference type="InterPro" id="IPR018300">
    <property type="entry name" value="Aminotrans_IV_CS"/>
</dbReference>
<keyword evidence="7 10" id="KW-0663">Pyridoxal phosphate</keyword>
<dbReference type="InterPro" id="IPR043132">
    <property type="entry name" value="BCAT-like_C"/>
</dbReference>
<keyword evidence="5 11" id="KW-0028">Amino-acid biosynthesis</keyword>
<comment type="pathway">
    <text evidence="12">Amino-acid biosynthesis; L-isoleucine biosynthesis; L-isoleucine from 2-oxobutanoate: step 4/4.</text>
</comment>
<dbReference type="NCBIfam" id="NF009897">
    <property type="entry name" value="PRK13357.1"/>
    <property type="match status" value="1"/>
</dbReference>
<dbReference type="Pfam" id="PF01063">
    <property type="entry name" value="Aminotran_4"/>
    <property type="match status" value="1"/>
</dbReference>
<reference evidence="13 14" key="1">
    <citation type="submission" date="2021-05" db="EMBL/GenBank/DDBJ databases">
        <title>Staphylococcus fleurettii isolated from lake water in First Nation community in Manitoba, Canada.</title>
        <authorList>
            <person name="Bashar S."/>
            <person name="Murdock A."/>
            <person name="Patidar R."/>
            <person name="Golding G."/>
            <person name="Farenhorst A."/>
            <person name="Kumar A."/>
        </authorList>
    </citation>
    <scope>NUCLEOTIDE SEQUENCE [LARGE SCALE GENOMIC DNA]</scope>
    <source>
        <strain evidence="13 14">SF002</strain>
    </source>
</reference>
<evidence type="ECO:0000256" key="6">
    <source>
        <dbReference type="ARBA" id="ARBA00022679"/>
    </source>
</evidence>
<comment type="similarity">
    <text evidence="3 9">Belongs to the class-IV pyridoxal-phosphate-dependent aminotransferase family.</text>
</comment>
<proteinExistence type="inferred from homology"/>
<keyword evidence="4 11" id="KW-0032">Aminotransferase</keyword>
<keyword evidence="8 11" id="KW-0100">Branched-chain amino acid biosynthesis</keyword>
<dbReference type="PANTHER" id="PTHR11825">
    <property type="entry name" value="SUBGROUP IIII AMINOTRANSFERASE"/>
    <property type="match status" value="1"/>
</dbReference>
<comment type="catalytic activity">
    <reaction evidence="11">
        <text>L-leucine + 2-oxoglutarate = 4-methyl-2-oxopentanoate + L-glutamate</text>
        <dbReference type="Rhea" id="RHEA:18321"/>
        <dbReference type="ChEBI" id="CHEBI:16810"/>
        <dbReference type="ChEBI" id="CHEBI:17865"/>
        <dbReference type="ChEBI" id="CHEBI:29985"/>
        <dbReference type="ChEBI" id="CHEBI:57427"/>
        <dbReference type="EC" id="2.6.1.42"/>
    </reaction>
</comment>
<comment type="function">
    <text evidence="2">Acts on leucine, isoleucine and valine.</text>
</comment>
<evidence type="ECO:0000256" key="11">
    <source>
        <dbReference type="RuleBase" id="RU004517"/>
    </source>
</evidence>
<dbReference type="Gene3D" id="3.20.10.10">
    <property type="entry name" value="D-amino Acid Aminotransferase, subunit A, domain 2"/>
    <property type="match status" value="1"/>
</dbReference>
<dbReference type="NCBIfam" id="TIGR01123">
    <property type="entry name" value="ilvE_II"/>
    <property type="match status" value="1"/>
</dbReference>
<evidence type="ECO:0000256" key="1">
    <source>
        <dbReference type="ARBA" id="ARBA00001933"/>
    </source>
</evidence>
<keyword evidence="14" id="KW-1185">Reference proteome</keyword>
<organism evidence="13 14">
    <name type="scientific">Mammaliicoccus fleurettii</name>
    <dbReference type="NCBI Taxonomy" id="150056"/>
    <lineage>
        <taxon>Bacteria</taxon>
        <taxon>Bacillati</taxon>
        <taxon>Bacillota</taxon>
        <taxon>Bacilli</taxon>
        <taxon>Bacillales</taxon>
        <taxon>Staphylococcaceae</taxon>
        <taxon>Mammaliicoccus</taxon>
    </lineage>
</organism>
<dbReference type="PANTHER" id="PTHR11825:SF44">
    <property type="entry name" value="BRANCHED-CHAIN-AMINO-ACID AMINOTRANSFERASE"/>
    <property type="match status" value="1"/>
</dbReference>
<dbReference type="EC" id="2.6.1.42" evidence="11"/>
<evidence type="ECO:0000256" key="4">
    <source>
        <dbReference type="ARBA" id="ARBA00022576"/>
    </source>
</evidence>
<accession>A0ABS5MJD4</accession>
<dbReference type="InterPro" id="IPR043131">
    <property type="entry name" value="BCAT-like_N"/>
</dbReference>
<evidence type="ECO:0000256" key="3">
    <source>
        <dbReference type="ARBA" id="ARBA00009320"/>
    </source>
</evidence>
<sequence length="355" mass="39989">MNNKTLNKSTSVERSDESESQFGNKMLCLSYESTTGWSSPQIKPYAPITISPSAQCLHYGQTVFEDMIAFNINHSTHIFKLHAHLEKFNTSLKRIEMPEVEIESLISGINQLINDEQEFFQNDNNSSIYIRTVMFASESKLGVSKSETYELITFISSLPTNSNYNLPSPLKVYVEDNYVKSVPGGAGYTQFGGNYASSYLATLNASQLGYDQVLWLDGINRNYIQEIGNMNVFLVINNQIITPSLNGSIVPGITRQSVIELAADLGYQVTERQISIKEVFESYKEGKLTEIFCTNTLHTITPVSEIKYNEDILTINNHSAGSITQDLFNTYTSIQNRTLPDKHNWNYSIEEAVKI</sequence>
<gene>
    <name evidence="13" type="ORF">JJQ58_00720</name>
</gene>
<comment type="cofactor">
    <cofactor evidence="1 10">
        <name>pyridoxal 5'-phosphate</name>
        <dbReference type="ChEBI" id="CHEBI:597326"/>
    </cofactor>
</comment>
<dbReference type="SUPFAM" id="SSF56752">
    <property type="entry name" value="D-aminoacid aminotransferase-like PLP-dependent enzymes"/>
    <property type="match status" value="1"/>
</dbReference>
<keyword evidence="6 11" id="KW-0808">Transferase</keyword>
<dbReference type="RefSeq" id="WP_107509574.1">
    <property type="nucleotide sequence ID" value="NZ_JAEPSA010000003.1"/>
</dbReference>
<evidence type="ECO:0000256" key="5">
    <source>
        <dbReference type="ARBA" id="ARBA00022605"/>
    </source>
</evidence>
<dbReference type="Gene3D" id="3.30.470.10">
    <property type="match status" value="1"/>
</dbReference>
<evidence type="ECO:0000256" key="8">
    <source>
        <dbReference type="ARBA" id="ARBA00023304"/>
    </source>
</evidence>
<evidence type="ECO:0000256" key="12">
    <source>
        <dbReference type="RuleBase" id="RU004519"/>
    </source>
</evidence>
<protein>
    <recommendedName>
        <fullName evidence="11">Branched-chain-amino-acid aminotransferase</fullName>
        <ecNumber evidence="11">2.6.1.42</ecNumber>
    </recommendedName>
</protein>